<gene>
    <name evidence="1" type="ORF">PR017_23750</name>
</gene>
<evidence type="ECO:0000313" key="2">
    <source>
        <dbReference type="Proteomes" id="UP000249499"/>
    </source>
</evidence>
<evidence type="ECO:0000313" key="1">
    <source>
        <dbReference type="EMBL" id="WFR98718.1"/>
    </source>
</evidence>
<geneLocation type="plasmid" evidence="1 2">
    <name>unnamed1</name>
</geneLocation>
<dbReference type="AlphaFoldDB" id="A0AAF1KNZ9"/>
<reference evidence="1 2" key="1">
    <citation type="journal article" date="2018" name="Sci. Rep.">
        <title>Rhizobium tumorigenes sp. nov., a novel plant tumorigenic bacterium isolated from cane gall tumors on thornless blackberry.</title>
        <authorList>
            <person name="Kuzmanovi N."/>
            <person name="Smalla K."/>
            <person name="Gronow S."/>
            <person name="PuBawska J."/>
        </authorList>
    </citation>
    <scope>NUCLEOTIDE SEQUENCE [LARGE SCALE GENOMIC DNA]</scope>
    <source>
        <strain evidence="1 2">1078</strain>
    </source>
</reference>
<name>A0AAF1KNZ9_9HYPH</name>
<dbReference type="Proteomes" id="UP000249499">
    <property type="component" value="Plasmid unnamed1"/>
</dbReference>
<dbReference type="KEGG" id="rtu:PR017_23750"/>
<accession>A0AAF1KNZ9</accession>
<dbReference type="EMBL" id="CP117258">
    <property type="protein sequence ID" value="WFR98718.1"/>
    <property type="molecule type" value="Genomic_DNA"/>
</dbReference>
<dbReference type="RefSeq" id="WP_111221621.1">
    <property type="nucleotide sequence ID" value="NZ_CP117258.1"/>
</dbReference>
<proteinExistence type="predicted"/>
<reference evidence="2" key="2">
    <citation type="journal article" date="2023" name="MicrobiologyOpen">
        <title>Genomics of the tumorigenes clade of the family Rhizobiaceae and description of Rhizobium rhododendri sp. nov.</title>
        <authorList>
            <person name="Kuzmanovic N."/>
            <person name="diCenzo G.C."/>
            <person name="Bunk B."/>
            <person name="Sproeer C."/>
            <person name="Fruehling A."/>
            <person name="Neumann-Schaal M."/>
            <person name="Overmann J."/>
            <person name="Smalla K."/>
        </authorList>
    </citation>
    <scope>NUCLEOTIDE SEQUENCE [LARGE SCALE GENOMIC DNA]</scope>
    <source>
        <strain evidence="2">1078</strain>
        <plasmid evidence="2">unnamed1</plasmid>
    </source>
</reference>
<keyword evidence="2" id="KW-1185">Reference proteome</keyword>
<protein>
    <submittedName>
        <fullName evidence="1">Uncharacterized protein</fullName>
    </submittedName>
</protein>
<sequence length="75" mass="7866">MTVALPQANLSWLTQLGSLGKQQQGNGYFPPAPAAAGNIAAPTQTGSFLQNMLTRLPANQVATNPLYQPNMRLGG</sequence>
<keyword evidence="1" id="KW-0614">Plasmid</keyword>
<organism evidence="1 2">
    <name type="scientific">Rhizobium tumorigenes</name>
    <dbReference type="NCBI Taxonomy" id="2041385"/>
    <lineage>
        <taxon>Bacteria</taxon>
        <taxon>Pseudomonadati</taxon>
        <taxon>Pseudomonadota</taxon>
        <taxon>Alphaproteobacteria</taxon>
        <taxon>Hyphomicrobiales</taxon>
        <taxon>Rhizobiaceae</taxon>
        <taxon>Rhizobium/Agrobacterium group</taxon>
        <taxon>Rhizobium</taxon>
    </lineage>
</organism>